<dbReference type="PANTHER" id="PTHR21666">
    <property type="entry name" value="PEPTIDASE-RELATED"/>
    <property type="match status" value="1"/>
</dbReference>
<name>A0A399D7E0_9BACT</name>
<dbReference type="InterPro" id="IPR011055">
    <property type="entry name" value="Dup_hybrid_motif"/>
</dbReference>
<dbReference type="AlphaFoldDB" id="A0A399D7E0"/>
<feature type="domain" description="M23ase beta-sheet core" evidence="1">
    <location>
        <begin position="45"/>
        <end position="109"/>
    </location>
</feature>
<gene>
    <name evidence="2" type="ORF">D1164_00980</name>
</gene>
<evidence type="ECO:0000259" key="1">
    <source>
        <dbReference type="Pfam" id="PF01551"/>
    </source>
</evidence>
<dbReference type="Gene3D" id="2.70.70.10">
    <property type="entry name" value="Glucose Permease (Domain IIA)"/>
    <property type="match status" value="1"/>
</dbReference>
<dbReference type="OrthoDB" id="9810477at2"/>
<reference evidence="2 3" key="1">
    <citation type="journal article" date="2015" name="Int. J. Syst. Evol. Microbiol.">
        <title>Mariniphaga sediminis sp. nov., isolated from coastal sediment.</title>
        <authorList>
            <person name="Wang F.Q."/>
            <person name="Shen Q.Y."/>
            <person name="Chen G.J."/>
            <person name="Du Z.J."/>
        </authorList>
    </citation>
    <scope>NUCLEOTIDE SEQUENCE [LARGE SCALE GENOMIC DNA]</scope>
    <source>
        <strain evidence="2 3">SY21</strain>
    </source>
</reference>
<dbReference type="EMBL" id="QWET01000001">
    <property type="protein sequence ID" value="RIH67038.1"/>
    <property type="molecule type" value="Genomic_DNA"/>
</dbReference>
<keyword evidence="3" id="KW-1185">Reference proteome</keyword>
<dbReference type="RefSeq" id="WP_119348064.1">
    <property type="nucleotide sequence ID" value="NZ_QWET01000001.1"/>
</dbReference>
<protein>
    <submittedName>
        <fullName evidence="2">M23 family peptidase</fullName>
    </submittedName>
</protein>
<accession>A0A399D7E0</accession>
<proteinExistence type="predicted"/>
<dbReference type="Pfam" id="PF01551">
    <property type="entry name" value="Peptidase_M23"/>
    <property type="match status" value="1"/>
</dbReference>
<evidence type="ECO:0000313" key="3">
    <source>
        <dbReference type="Proteomes" id="UP000266441"/>
    </source>
</evidence>
<organism evidence="2 3">
    <name type="scientific">Mariniphaga sediminis</name>
    <dbReference type="NCBI Taxonomy" id="1628158"/>
    <lineage>
        <taxon>Bacteria</taxon>
        <taxon>Pseudomonadati</taxon>
        <taxon>Bacteroidota</taxon>
        <taxon>Bacteroidia</taxon>
        <taxon>Marinilabiliales</taxon>
        <taxon>Prolixibacteraceae</taxon>
        <taxon>Mariniphaga</taxon>
    </lineage>
</organism>
<dbReference type="PANTHER" id="PTHR21666:SF285">
    <property type="entry name" value="M23 FAMILY METALLOPEPTIDASE"/>
    <property type="match status" value="1"/>
</dbReference>
<dbReference type="InterPro" id="IPR050570">
    <property type="entry name" value="Cell_wall_metabolism_enzyme"/>
</dbReference>
<dbReference type="InterPro" id="IPR016047">
    <property type="entry name" value="M23ase_b-sheet_dom"/>
</dbReference>
<comment type="caution">
    <text evidence="2">The sequence shown here is derived from an EMBL/GenBank/DDBJ whole genome shotgun (WGS) entry which is preliminary data.</text>
</comment>
<dbReference type="Proteomes" id="UP000266441">
    <property type="component" value="Unassembled WGS sequence"/>
</dbReference>
<dbReference type="GO" id="GO:0004222">
    <property type="term" value="F:metalloendopeptidase activity"/>
    <property type="evidence" value="ECO:0007669"/>
    <property type="project" value="TreeGrafter"/>
</dbReference>
<evidence type="ECO:0000313" key="2">
    <source>
        <dbReference type="EMBL" id="RIH67038.1"/>
    </source>
</evidence>
<dbReference type="CDD" id="cd12797">
    <property type="entry name" value="M23_peptidase"/>
    <property type="match status" value="1"/>
</dbReference>
<dbReference type="SUPFAM" id="SSF51261">
    <property type="entry name" value="Duplicated hybrid motif"/>
    <property type="match status" value="1"/>
</dbReference>
<sequence>MKYFIIILLTFCSMVVFGQAPVYSPPVKIPILLSGSFAELRSNHFHSGIDIKTRGVTGTPVYAINDGYISRIVVSPTGFGRALYIRHPNGTTSVYGHLESFREDIARHVKNIQYAKESFRTDFPAEKNLFPVKKDDFIAKSGNSGSSGGPHLHFEIRDTETEEPLNPLQFDFPVKDNIAPRIFSLLIVPLNEFGHVDFQAEKKSFPVSYSEGKYFLQNNPIIPVYGKIGFAIRANDYFDGSNNKCGVYSMRMFFDGELYYSFRMDRFSFNETRYLNSHIDYEEYILSRHRYQKAWLDPGNRLKIYDYVRNEGTLRITDGNIHHVRFELTDLYGNTSTLDFNVESKSQKVKREKTKFNRLMKYDRENHFSKDGIRIDFGEGTFYDDVEFIWEKIPSAGAFLSDIHVVHKNTVPLHHSAQLSIKAEVPEKILREKALLVRVDTVSGKLSAVGGTFGNGWVTAHIQELGNYAVTLDTIPPQIVPLSIRDKSAITETSRIRFRISDDLSGIKRYEGTLNRKWALFEYDAKSEIITHYFDAERFELGKRHHLILTVTDNNNNINIYEASFWK</sequence>